<organism evidence="1 2">
    <name type="scientific">Capnocytophaga ochracea F0287</name>
    <dbReference type="NCBI Taxonomy" id="873517"/>
    <lineage>
        <taxon>Bacteria</taxon>
        <taxon>Pseudomonadati</taxon>
        <taxon>Bacteroidota</taxon>
        <taxon>Flavobacteriia</taxon>
        <taxon>Flavobacteriales</taxon>
        <taxon>Flavobacteriaceae</taxon>
        <taxon>Capnocytophaga</taxon>
    </lineage>
</organism>
<dbReference type="HOGENOM" id="CLU_3059737_0_0_10"/>
<name>E4MUF1_CAPOC</name>
<sequence length="53" mass="6561">MIEREIKERESNTELMPEMPIILIEKYKFRESRKKQLKKVICCFEIKAVIYHF</sequence>
<proteinExistence type="predicted"/>
<dbReference type="EMBL" id="AEOH01000046">
    <property type="protein sequence ID" value="EFS96691.1"/>
    <property type="molecule type" value="Genomic_DNA"/>
</dbReference>
<comment type="caution">
    <text evidence="1">The sequence shown here is derived from an EMBL/GenBank/DDBJ whole genome shotgun (WGS) entry which is preliminary data.</text>
</comment>
<evidence type="ECO:0000313" key="2">
    <source>
        <dbReference type="Proteomes" id="UP000005391"/>
    </source>
</evidence>
<dbReference type="Proteomes" id="UP000005391">
    <property type="component" value="Unassembled WGS sequence"/>
</dbReference>
<accession>E4MUF1</accession>
<dbReference type="AlphaFoldDB" id="E4MUF1"/>
<reference evidence="1 2" key="1">
    <citation type="submission" date="2010-10" db="EMBL/GenBank/DDBJ databases">
        <authorList>
            <person name="Muzny D."/>
            <person name="Qin X."/>
            <person name="Deng J."/>
            <person name="Jiang H."/>
            <person name="Liu Y."/>
            <person name="Qu J."/>
            <person name="Song X.-Z."/>
            <person name="Zhang L."/>
            <person name="Thornton R."/>
            <person name="Coyle M."/>
            <person name="Francisco L."/>
            <person name="Jackson L."/>
            <person name="Javaid M."/>
            <person name="Korchina V."/>
            <person name="Kovar C."/>
            <person name="Mata R."/>
            <person name="Mathew T."/>
            <person name="Ngo R."/>
            <person name="Nguyen L."/>
            <person name="Nguyen N."/>
            <person name="Okwuonu G."/>
            <person name="Ongeri F."/>
            <person name="Pham C."/>
            <person name="Simmons D."/>
            <person name="Wilczek-Boney K."/>
            <person name="Hale W."/>
            <person name="Jakkamsetti A."/>
            <person name="Pham P."/>
            <person name="Ruth R."/>
            <person name="San Lucas F."/>
            <person name="Warren J."/>
            <person name="Zhang J."/>
            <person name="Zhao Z."/>
            <person name="Zhou C."/>
            <person name="Zhu D."/>
            <person name="Lee S."/>
            <person name="Bess C."/>
            <person name="Blankenburg K."/>
            <person name="Forbes L."/>
            <person name="Fu Q."/>
            <person name="Gubbala S."/>
            <person name="Hirani K."/>
            <person name="Jayaseelan J.C."/>
            <person name="Lara F."/>
            <person name="Munidasa M."/>
            <person name="Palculict T."/>
            <person name="Patil S."/>
            <person name="Pu L.-L."/>
            <person name="Saada N."/>
            <person name="Tang L."/>
            <person name="Weissenberger G."/>
            <person name="Zhu Y."/>
            <person name="Hemphill L."/>
            <person name="Shang Y."/>
            <person name="Youmans B."/>
            <person name="Ayvaz T."/>
            <person name="Ross M."/>
            <person name="Santibanez J."/>
            <person name="Aqrawi P."/>
            <person name="Gross S."/>
            <person name="Joshi V."/>
            <person name="Fowler G."/>
            <person name="Nazareth L."/>
            <person name="Reid J."/>
            <person name="Worley K."/>
            <person name="Petrosino J."/>
            <person name="Highlander S."/>
            <person name="Gibbs R."/>
        </authorList>
    </citation>
    <scope>NUCLEOTIDE SEQUENCE [LARGE SCALE GENOMIC DNA]</scope>
    <source>
        <strain evidence="1 2">F0287</strain>
    </source>
</reference>
<protein>
    <submittedName>
        <fullName evidence="1">Uncharacterized protein</fullName>
    </submittedName>
</protein>
<evidence type="ECO:0000313" key="1">
    <source>
        <dbReference type="EMBL" id="EFS96691.1"/>
    </source>
</evidence>
<gene>
    <name evidence="1" type="ORF">HMPREF1977_2011</name>
</gene>